<evidence type="ECO:0000259" key="4">
    <source>
        <dbReference type="PROSITE" id="PS50893"/>
    </source>
</evidence>
<dbReference type="SMART" id="SM00382">
    <property type="entry name" value="AAA"/>
    <property type="match status" value="1"/>
</dbReference>
<evidence type="ECO:0000256" key="2">
    <source>
        <dbReference type="ARBA" id="ARBA00022741"/>
    </source>
</evidence>
<evidence type="ECO:0000256" key="1">
    <source>
        <dbReference type="ARBA" id="ARBA00022448"/>
    </source>
</evidence>
<dbReference type="PROSITE" id="PS50893">
    <property type="entry name" value="ABC_TRANSPORTER_2"/>
    <property type="match status" value="1"/>
</dbReference>
<dbReference type="InterPro" id="IPR027417">
    <property type="entry name" value="P-loop_NTPase"/>
</dbReference>
<dbReference type="GO" id="GO:0005524">
    <property type="term" value="F:ATP binding"/>
    <property type="evidence" value="ECO:0007669"/>
    <property type="project" value="UniProtKB-KW"/>
</dbReference>
<accession>A0A0A2EI16</accession>
<keyword evidence="1" id="KW-0813">Transport</keyword>
<evidence type="ECO:0000313" key="5">
    <source>
        <dbReference type="EMBL" id="KGN78476.1"/>
    </source>
</evidence>
<reference evidence="6 8" key="2">
    <citation type="submission" date="2017-02" db="EMBL/GenBank/DDBJ databases">
        <authorList>
            <person name="Peterson S.W."/>
        </authorList>
    </citation>
    <scope>NUCLEOTIDE SEQUENCE [LARGE SCALE GENOMIC DNA]</scope>
    <source>
        <strain evidence="6 8">ATCC 700135</strain>
    </source>
</reference>
<evidence type="ECO:0000313" key="7">
    <source>
        <dbReference type="Proteomes" id="UP000030125"/>
    </source>
</evidence>
<dbReference type="RefSeq" id="WP_025838306.1">
    <property type="nucleotide sequence ID" value="NZ_CALTZT010000029.1"/>
</dbReference>
<dbReference type="InterPro" id="IPR003593">
    <property type="entry name" value="AAA+_ATPase"/>
</dbReference>
<keyword evidence="3 6" id="KW-0067">ATP-binding</keyword>
<dbReference type="OrthoDB" id="9782239at2"/>
<dbReference type="GO" id="GO:0016887">
    <property type="term" value="F:ATP hydrolysis activity"/>
    <property type="evidence" value="ECO:0007669"/>
    <property type="project" value="InterPro"/>
</dbReference>
<protein>
    <submittedName>
        <fullName evidence="6">NitT/TauT family transport system ATP-binding protein</fullName>
    </submittedName>
</protein>
<proteinExistence type="predicted"/>
<gene>
    <name evidence="5" type="ORF">HQ35_09605</name>
    <name evidence="6" type="ORF">SAMN02745205_01776</name>
</gene>
<dbReference type="Proteomes" id="UP000030125">
    <property type="component" value="Unassembled WGS sequence"/>
</dbReference>
<dbReference type="EMBL" id="JQJD01000060">
    <property type="protein sequence ID" value="KGN78476.1"/>
    <property type="molecule type" value="Genomic_DNA"/>
</dbReference>
<feature type="domain" description="ABC transporter" evidence="4">
    <location>
        <begin position="7"/>
        <end position="234"/>
    </location>
</feature>
<dbReference type="EMBL" id="FUWL01000017">
    <property type="protein sequence ID" value="SJZ73930.1"/>
    <property type="molecule type" value="Genomic_DNA"/>
</dbReference>
<evidence type="ECO:0000313" key="8">
    <source>
        <dbReference type="Proteomes" id="UP000189956"/>
    </source>
</evidence>
<name>A0A0A2EI16_PORCN</name>
<reference evidence="5 7" key="1">
    <citation type="submission" date="2014-08" db="EMBL/GenBank/DDBJ databases">
        <title>Porphyromonas cangingivalis strain:COT-109_OH1386 Genome sequencing.</title>
        <authorList>
            <person name="Wallis C."/>
            <person name="Deusch O."/>
            <person name="O'Flynn C."/>
            <person name="Davis I."/>
            <person name="Jospin G."/>
            <person name="Darling A.E."/>
            <person name="Coil D.A."/>
            <person name="Alexiev A."/>
            <person name="Horsfall A."/>
            <person name="Kirkwood N."/>
            <person name="Harris S."/>
            <person name="Eisen J.A."/>
        </authorList>
    </citation>
    <scope>NUCLEOTIDE SEQUENCE [LARGE SCALE GENOMIC DNA]</scope>
    <source>
        <strain evidence="7">COT-109 OH1386</strain>
        <strain evidence="5">COT-109_OH1386</strain>
    </source>
</reference>
<organism evidence="5 7">
    <name type="scientific">Porphyromonas cangingivalis</name>
    <dbReference type="NCBI Taxonomy" id="36874"/>
    <lineage>
        <taxon>Bacteria</taxon>
        <taxon>Pseudomonadati</taxon>
        <taxon>Bacteroidota</taxon>
        <taxon>Bacteroidia</taxon>
        <taxon>Bacteroidales</taxon>
        <taxon>Porphyromonadaceae</taxon>
        <taxon>Porphyromonas</taxon>
    </lineage>
</organism>
<dbReference type="Proteomes" id="UP000189956">
    <property type="component" value="Unassembled WGS sequence"/>
</dbReference>
<dbReference type="eggNOG" id="COG1116">
    <property type="taxonomic scope" value="Bacteria"/>
</dbReference>
<evidence type="ECO:0000256" key="3">
    <source>
        <dbReference type="ARBA" id="ARBA00022840"/>
    </source>
</evidence>
<dbReference type="InterPro" id="IPR003439">
    <property type="entry name" value="ABC_transporter-like_ATP-bd"/>
</dbReference>
<keyword evidence="7" id="KW-1185">Reference proteome</keyword>
<dbReference type="PROSITE" id="PS00211">
    <property type="entry name" value="ABC_TRANSPORTER_1"/>
    <property type="match status" value="1"/>
</dbReference>
<dbReference type="SUPFAM" id="SSF52540">
    <property type="entry name" value="P-loop containing nucleoside triphosphate hydrolases"/>
    <property type="match status" value="1"/>
</dbReference>
<evidence type="ECO:0000313" key="6">
    <source>
        <dbReference type="EMBL" id="SJZ73930.1"/>
    </source>
</evidence>
<dbReference type="STRING" id="36874.HQ34_06740"/>
<keyword evidence="2" id="KW-0547">Nucleotide-binding</keyword>
<dbReference type="PANTHER" id="PTHR42788:SF13">
    <property type="entry name" value="ALIPHATIC SULFONATES IMPORT ATP-BINDING PROTEIN SSUB"/>
    <property type="match status" value="1"/>
</dbReference>
<dbReference type="Gene3D" id="3.40.50.300">
    <property type="entry name" value="P-loop containing nucleotide triphosphate hydrolases"/>
    <property type="match status" value="1"/>
</dbReference>
<dbReference type="AlphaFoldDB" id="A0A0A2EI16"/>
<dbReference type="InterPro" id="IPR050166">
    <property type="entry name" value="ABC_transporter_ATP-bind"/>
</dbReference>
<dbReference type="InterPro" id="IPR017871">
    <property type="entry name" value="ABC_transporter-like_CS"/>
</dbReference>
<dbReference type="PANTHER" id="PTHR42788">
    <property type="entry name" value="TAURINE IMPORT ATP-BINDING PROTEIN-RELATED"/>
    <property type="match status" value="1"/>
</dbReference>
<sequence>MSKDVCIDHLSVSYRRAGRTTHAISDISCEIPQGIVCGITGPSGCGKSTLLYVLAGIITDYEGGVHIGGQIPDPHRLSIGLVPQNYGLLPWKTAEDNILFPLHLRRQKVDPTLFDNIIEGLELRPLLSRFPHELSGGQCQRVALARAFVQRPDILLLDEAFSALDINTAAKSRRLFASLQQLTGVTTILVTHNIDEAIEMCDHIIVMGDSPGRIIARHDRPDAETLRTHLAGSKS</sequence>
<dbReference type="Pfam" id="PF00005">
    <property type="entry name" value="ABC_tran"/>
    <property type="match status" value="1"/>
</dbReference>